<dbReference type="Proteomes" id="UP000008177">
    <property type="component" value="Unplaced contigs"/>
</dbReference>
<organism evidence="1 2">
    <name type="scientific">Botryotinia fuckeliana (strain T4)</name>
    <name type="common">Noble rot fungus</name>
    <name type="synonym">Botrytis cinerea</name>
    <dbReference type="NCBI Taxonomy" id="999810"/>
    <lineage>
        <taxon>Eukaryota</taxon>
        <taxon>Fungi</taxon>
        <taxon>Dikarya</taxon>
        <taxon>Ascomycota</taxon>
        <taxon>Pezizomycotina</taxon>
        <taxon>Leotiomycetes</taxon>
        <taxon>Helotiales</taxon>
        <taxon>Sclerotiniaceae</taxon>
        <taxon>Botrytis</taxon>
    </lineage>
</organism>
<evidence type="ECO:0000313" key="1">
    <source>
        <dbReference type="EMBL" id="CCD42812.1"/>
    </source>
</evidence>
<sequence length="151" mass="16716">MPSYNNILWGSEAEVAVEDGAILIPRVVRDKISNDSFNALRRNITRIASHITDSLVISKGEKGVIINEIKSNLEDPKIIVSSIQVFSSTLFSIFCSDDKMPFYLSIGNSIDTGEMSLTISDKHCWYEKDTEDVAPTNIVGPVCLIVFCLKS</sequence>
<gene>
    <name evidence="1" type="ORF">BofuT4_P071080.1</name>
</gene>
<protein>
    <submittedName>
        <fullName evidence="1">BcPKS7, polyketide synthase, partial sequence</fullName>
    </submittedName>
</protein>
<accession>G2XPS4</accession>
<dbReference type="AlphaFoldDB" id="G2XPS4"/>
<dbReference type="STRING" id="999810.G2XPS4"/>
<name>G2XPS4_BOTF4</name>
<proteinExistence type="predicted"/>
<dbReference type="InParanoid" id="G2XPS4"/>
<evidence type="ECO:0000313" key="2">
    <source>
        <dbReference type="Proteomes" id="UP000008177"/>
    </source>
</evidence>
<reference evidence="2" key="1">
    <citation type="journal article" date="2011" name="PLoS Genet.">
        <title>Genomic analysis of the necrotrophic fungal pathogens Sclerotinia sclerotiorum and Botrytis cinerea.</title>
        <authorList>
            <person name="Amselem J."/>
            <person name="Cuomo C.A."/>
            <person name="van Kan J.A."/>
            <person name="Viaud M."/>
            <person name="Benito E.P."/>
            <person name="Couloux A."/>
            <person name="Coutinho P.M."/>
            <person name="de Vries R.P."/>
            <person name="Dyer P.S."/>
            <person name="Fillinger S."/>
            <person name="Fournier E."/>
            <person name="Gout L."/>
            <person name="Hahn M."/>
            <person name="Kohn L."/>
            <person name="Lapalu N."/>
            <person name="Plummer K.M."/>
            <person name="Pradier J.M."/>
            <person name="Quevillon E."/>
            <person name="Sharon A."/>
            <person name="Simon A."/>
            <person name="ten Have A."/>
            <person name="Tudzynski B."/>
            <person name="Tudzynski P."/>
            <person name="Wincker P."/>
            <person name="Andrew M."/>
            <person name="Anthouard V."/>
            <person name="Beever R.E."/>
            <person name="Beffa R."/>
            <person name="Benoit I."/>
            <person name="Bouzid O."/>
            <person name="Brault B."/>
            <person name="Chen Z."/>
            <person name="Choquer M."/>
            <person name="Collemare J."/>
            <person name="Cotton P."/>
            <person name="Danchin E.G."/>
            <person name="Da Silva C."/>
            <person name="Gautier A."/>
            <person name="Giraud C."/>
            <person name="Giraud T."/>
            <person name="Gonzalez C."/>
            <person name="Grossetete S."/>
            <person name="Guldener U."/>
            <person name="Henrissat B."/>
            <person name="Howlett B.J."/>
            <person name="Kodira C."/>
            <person name="Kretschmer M."/>
            <person name="Lappartient A."/>
            <person name="Leroch M."/>
            <person name="Levis C."/>
            <person name="Mauceli E."/>
            <person name="Neuveglise C."/>
            <person name="Oeser B."/>
            <person name="Pearson M."/>
            <person name="Poulain J."/>
            <person name="Poussereau N."/>
            <person name="Quesneville H."/>
            <person name="Rascle C."/>
            <person name="Schumacher J."/>
            <person name="Segurens B."/>
            <person name="Sexton A."/>
            <person name="Silva E."/>
            <person name="Sirven C."/>
            <person name="Soanes D.M."/>
            <person name="Talbot N.J."/>
            <person name="Templeton M."/>
            <person name="Yandava C."/>
            <person name="Yarden O."/>
            <person name="Zeng Q."/>
            <person name="Rollins J.A."/>
            <person name="Lebrun M.H."/>
            <person name="Dickman M."/>
        </authorList>
    </citation>
    <scope>NUCLEOTIDE SEQUENCE [LARGE SCALE GENOMIC DNA]</scope>
    <source>
        <strain evidence="2">T4</strain>
    </source>
</reference>
<dbReference type="HOGENOM" id="CLU_1731183_0_0_1"/>
<dbReference type="EMBL" id="FQ790250">
    <property type="protein sequence ID" value="CCD42812.1"/>
    <property type="molecule type" value="Genomic_DNA"/>
</dbReference>